<feature type="transmembrane region" description="Helical" evidence="5">
    <location>
        <begin position="46"/>
        <end position="64"/>
    </location>
</feature>
<dbReference type="PROSITE" id="PS50850">
    <property type="entry name" value="MFS"/>
    <property type="match status" value="1"/>
</dbReference>
<evidence type="ECO:0000259" key="6">
    <source>
        <dbReference type="PROSITE" id="PS50850"/>
    </source>
</evidence>
<feature type="transmembrane region" description="Helical" evidence="5">
    <location>
        <begin position="309"/>
        <end position="331"/>
    </location>
</feature>
<organism evidence="7 8">
    <name type="scientific">Actinocorallia aurantiaca</name>
    <dbReference type="NCBI Taxonomy" id="46204"/>
    <lineage>
        <taxon>Bacteria</taxon>
        <taxon>Bacillati</taxon>
        <taxon>Actinomycetota</taxon>
        <taxon>Actinomycetes</taxon>
        <taxon>Streptosporangiales</taxon>
        <taxon>Thermomonosporaceae</taxon>
        <taxon>Actinocorallia</taxon>
    </lineage>
</organism>
<reference evidence="7 8" key="1">
    <citation type="journal article" date="2019" name="Int. J. Syst. Evol. Microbiol.">
        <title>The Global Catalogue of Microorganisms (GCM) 10K type strain sequencing project: providing services to taxonomists for standard genome sequencing and annotation.</title>
        <authorList>
            <consortium name="The Broad Institute Genomics Platform"/>
            <consortium name="The Broad Institute Genome Sequencing Center for Infectious Disease"/>
            <person name="Wu L."/>
            <person name="Ma J."/>
        </authorList>
    </citation>
    <scope>NUCLEOTIDE SEQUENCE [LARGE SCALE GENOMIC DNA]</scope>
    <source>
        <strain evidence="7 8">JCM 8201</strain>
    </source>
</reference>
<dbReference type="InterPro" id="IPR053160">
    <property type="entry name" value="MFS_DHA3_Transporter"/>
</dbReference>
<dbReference type="InterPro" id="IPR011701">
    <property type="entry name" value="MFS"/>
</dbReference>
<feature type="transmembrane region" description="Helical" evidence="5">
    <location>
        <begin position="337"/>
        <end position="355"/>
    </location>
</feature>
<feature type="transmembrane region" description="Helical" evidence="5">
    <location>
        <begin position="253"/>
        <end position="270"/>
    </location>
</feature>
<feature type="transmembrane region" description="Helical" evidence="5">
    <location>
        <begin position="12"/>
        <end position="34"/>
    </location>
</feature>
<comment type="caution">
    <text evidence="7">The sequence shown here is derived from an EMBL/GenBank/DDBJ whole genome shotgun (WGS) entry which is preliminary data.</text>
</comment>
<evidence type="ECO:0000256" key="5">
    <source>
        <dbReference type="SAM" id="Phobius"/>
    </source>
</evidence>
<dbReference type="SUPFAM" id="SSF103473">
    <property type="entry name" value="MFS general substrate transporter"/>
    <property type="match status" value="1"/>
</dbReference>
<evidence type="ECO:0000313" key="7">
    <source>
        <dbReference type="EMBL" id="GAA2720098.1"/>
    </source>
</evidence>
<feature type="domain" description="Major facilitator superfamily (MFS) profile" evidence="6">
    <location>
        <begin position="1"/>
        <end position="360"/>
    </location>
</feature>
<feature type="transmembrane region" description="Helical" evidence="5">
    <location>
        <begin position="196"/>
        <end position="218"/>
    </location>
</feature>
<dbReference type="Gene3D" id="1.20.1250.20">
    <property type="entry name" value="MFS general substrate transporter like domains"/>
    <property type="match status" value="1"/>
</dbReference>
<evidence type="ECO:0000256" key="1">
    <source>
        <dbReference type="ARBA" id="ARBA00004651"/>
    </source>
</evidence>
<evidence type="ECO:0000256" key="3">
    <source>
        <dbReference type="ARBA" id="ARBA00022989"/>
    </source>
</evidence>
<feature type="transmembrane region" description="Helical" evidence="5">
    <location>
        <begin position="224"/>
        <end position="246"/>
    </location>
</feature>
<keyword evidence="2 5" id="KW-0812">Transmembrane</keyword>
<dbReference type="PANTHER" id="PTHR23530:SF1">
    <property type="entry name" value="PERMEASE, MAJOR FACILITATOR SUPERFAMILY-RELATED"/>
    <property type="match status" value="1"/>
</dbReference>
<dbReference type="InterPro" id="IPR036259">
    <property type="entry name" value="MFS_trans_sf"/>
</dbReference>
<dbReference type="EMBL" id="BAAATZ010000003">
    <property type="protein sequence ID" value="GAA2720098.1"/>
    <property type="molecule type" value="Genomic_DNA"/>
</dbReference>
<accession>A0ABN3TXG5</accession>
<keyword evidence="3 5" id="KW-1133">Transmembrane helix</keyword>
<sequence length="360" mass="37285">MYSLLFAETGLSAAQISTLFILWSSVSFLLEIPSGLLADLFSRRRLLVLAPLVTGLGYGLWTFAPSYPAFAAGFVLWGAGGALASGAQEALVYEELARLGAGGSYPRVFGRARALGTTAAMVSSLVAVPVMAAGGFLALGIASVVVPLFTAAVAWSLPEHRGEGGEDEDEDEEPGLRAVFRDGLAQVRAAPVVRRLLLGVVLMSGFSAMDEYLPLLAAEASGSALALVPLLVLLPSMGDAAGGWFAGRGGSRLSVALALAALLLAAGAVVRHPLGFVPIGVAFGLAQWATVVTEARLQDRLSDRSRATVTSLSGFGMEVVAVMVFAAYGLGSLWSPSWLLFALAALPQLLLALALRGRRG</sequence>
<name>A0ABN3TXG5_9ACTN</name>
<comment type="subcellular location">
    <subcellularLocation>
        <location evidence="1">Cell membrane</location>
        <topology evidence="1">Multi-pass membrane protein</topology>
    </subcellularLocation>
</comment>
<dbReference type="InterPro" id="IPR020846">
    <property type="entry name" value="MFS_dom"/>
</dbReference>
<keyword evidence="8" id="KW-1185">Reference proteome</keyword>
<evidence type="ECO:0000256" key="2">
    <source>
        <dbReference type="ARBA" id="ARBA00022692"/>
    </source>
</evidence>
<evidence type="ECO:0000256" key="4">
    <source>
        <dbReference type="ARBA" id="ARBA00023136"/>
    </source>
</evidence>
<dbReference type="PANTHER" id="PTHR23530">
    <property type="entry name" value="TRANSPORT PROTEIN-RELATED"/>
    <property type="match status" value="1"/>
</dbReference>
<feature type="transmembrane region" description="Helical" evidence="5">
    <location>
        <begin position="276"/>
        <end position="297"/>
    </location>
</feature>
<gene>
    <name evidence="7" type="ORF">GCM10010439_07230</name>
</gene>
<evidence type="ECO:0000313" key="8">
    <source>
        <dbReference type="Proteomes" id="UP001501842"/>
    </source>
</evidence>
<proteinExistence type="predicted"/>
<protein>
    <submittedName>
        <fullName evidence="7">MFS transporter</fullName>
    </submittedName>
</protein>
<keyword evidence="4 5" id="KW-0472">Membrane</keyword>
<dbReference type="Pfam" id="PF07690">
    <property type="entry name" value="MFS_1"/>
    <property type="match status" value="1"/>
</dbReference>
<dbReference type="Proteomes" id="UP001501842">
    <property type="component" value="Unassembled WGS sequence"/>
</dbReference>